<evidence type="ECO:0000256" key="13">
    <source>
        <dbReference type="SAM" id="MobiDB-lite"/>
    </source>
</evidence>
<proteinExistence type="inferred from homology"/>
<dbReference type="SUPFAM" id="SSF48695">
    <property type="entry name" value="Multiheme cytochromes"/>
    <property type="match status" value="1"/>
</dbReference>
<gene>
    <name evidence="15" type="ORF">SM757_30675</name>
</gene>
<organism evidence="15 16">
    <name type="scientific">Azohydromonas lata</name>
    <dbReference type="NCBI Taxonomy" id="45677"/>
    <lineage>
        <taxon>Bacteria</taxon>
        <taxon>Pseudomonadati</taxon>
        <taxon>Pseudomonadota</taxon>
        <taxon>Betaproteobacteria</taxon>
        <taxon>Burkholderiales</taxon>
        <taxon>Sphaerotilaceae</taxon>
        <taxon>Azohydromonas</taxon>
    </lineage>
</organism>
<dbReference type="Gene3D" id="1.10.1130.10">
    <property type="entry name" value="Flavocytochrome C3, Chain A"/>
    <property type="match status" value="1"/>
</dbReference>
<protein>
    <recommendedName>
        <fullName evidence="3 12">Periplasmic nitrate reductase, electron transfer subunit</fullName>
    </recommendedName>
    <alternativeName>
        <fullName evidence="11 12">Diheme cytochrome c NapB</fullName>
    </alternativeName>
</protein>
<keyword evidence="6" id="KW-0479">Metal-binding</keyword>
<evidence type="ECO:0000256" key="9">
    <source>
        <dbReference type="ARBA" id="ARBA00022982"/>
    </source>
</evidence>
<dbReference type="PANTHER" id="PTHR38604:SF1">
    <property type="entry name" value="PERIPLASMIC NITRATE REDUCTASE, ELECTRON TRANSFER SUBUNIT"/>
    <property type="match status" value="1"/>
</dbReference>
<evidence type="ECO:0000313" key="15">
    <source>
        <dbReference type="EMBL" id="MDZ5460948.1"/>
    </source>
</evidence>
<evidence type="ECO:0000256" key="1">
    <source>
        <dbReference type="ARBA" id="ARBA00004418"/>
    </source>
</evidence>
<evidence type="ECO:0000256" key="14">
    <source>
        <dbReference type="SAM" id="SignalP"/>
    </source>
</evidence>
<dbReference type="Proteomes" id="UP001293718">
    <property type="component" value="Unassembled WGS sequence"/>
</dbReference>
<feature type="compositionally biased region" description="Gly residues" evidence="13">
    <location>
        <begin position="156"/>
        <end position="170"/>
    </location>
</feature>
<sequence length="170" mass="18425">MKLRKGAGVALGLAAAALAGVALAVDMTDRMRGAPITETTPPPPLVNSDNSDIRRARNYAMQPPVIPHKIDNYQLDKNANRCMFCHARTQTQTSGAPMVSITHFQDRQGNHLAELSPRRYFCTQCHVPQADLKPLVDNRFVDVNELLRAEQQRKSGGSGTGGGGTGAPRH</sequence>
<keyword evidence="10" id="KW-0408">Iron</keyword>
<dbReference type="Pfam" id="PF03892">
    <property type="entry name" value="NapB"/>
    <property type="match status" value="1"/>
</dbReference>
<accession>A0ABU5IPX6</accession>
<evidence type="ECO:0000256" key="11">
    <source>
        <dbReference type="ARBA" id="ARBA00031832"/>
    </source>
</evidence>
<keyword evidence="7 14" id="KW-0732">Signal</keyword>
<evidence type="ECO:0000256" key="3">
    <source>
        <dbReference type="ARBA" id="ARBA00013773"/>
    </source>
</evidence>
<evidence type="ECO:0000256" key="2">
    <source>
        <dbReference type="ARBA" id="ARBA00007368"/>
    </source>
</evidence>
<keyword evidence="5" id="KW-0349">Heme</keyword>
<feature type="signal peptide" evidence="14">
    <location>
        <begin position="1"/>
        <end position="24"/>
    </location>
</feature>
<name>A0ABU5IPX6_9BURK</name>
<keyword evidence="4 12" id="KW-0813">Transport</keyword>
<comment type="function">
    <text evidence="12">Electron transfer subunit of the periplasmic nitrate reductase complex NapAB.</text>
</comment>
<comment type="caution">
    <text evidence="15">The sequence shown here is derived from an EMBL/GenBank/DDBJ whole genome shotgun (WGS) entry which is preliminary data.</text>
</comment>
<comment type="subcellular location">
    <subcellularLocation>
        <location evidence="1 12">Periplasm</location>
    </subcellularLocation>
</comment>
<dbReference type="EMBL" id="JAXOJX010000090">
    <property type="protein sequence ID" value="MDZ5460948.1"/>
    <property type="molecule type" value="Genomic_DNA"/>
</dbReference>
<evidence type="ECO:0000256" key="5">
    <source>
        <dbReference type="ARBA" id="ARBA00022617"/>
    </source>
</evidence>
<keyword evidence="9 12" id="KW-0249">Electron transport</keyword>
<comment type="similarity">
    <text evidence="2 12">Belongs to the NapB family.</text>
</comment>
<evidence type="ECO:0000313" key="16">
    <source>
        <dbReference type="Proteomes" id="UP001293718"/>
    </source>
</evidence>
<evidence type="ECO:0000256" key="6">
    <source>
        <dbReference type="ARBA" id="ARBA00022723"/>
    </source>
</evidence>
<evidence type="ECO:0000256" key="8">
    <source>
        <dbReference type="ARBA" id="ARBA00022764"/>
    </source>
</evidence>
<comment type="subunit">
    <text evidence="12">Component of the periplasmic nitrate reductase NapAB complex composed of NapA and NapB.</text>
</comment>
<evidence type="ECO:0000256" key="12">
    <source>
        <dbReference type="PIRNR" id="PIRNR006105"/>
    </source>
</evidence>
<keyword evidence="16" id="KW-1185">Reference proteome</keyword>
<dbReference type="InterPro" id="IPR036280">
    <property type="entry name" value="Multihaem_cyt_sf"/>
</dbReference>
<keyword evidence="8 12" id="KW-0574">Periplasm</keyword>
<evidence type="ECO:0000256" key="4">
    <source>
        <dbReference type="ARBA" id="ARBA00022448"/>
    </source>
</evidence>
<evidence type="ECO:0000256" key="7">
    <source>
        <dbReference type="ARBA" id="ARBA00022729"/>
    </source>
</evidence>
<dbReference type="PIRSF" id="PIRSF006105">
    <property type="entry name" value="NapB"/>
    <property type="match status" value="1"/>
</dbReference>
<feature type="chain" id="PRO_5045529737" description="Periplasmic nitrate reductase, electron transfer subunit" evidence="14">
    <location>
        <begin position="25"/>
        <end position="170"/>
    </location>
</feature>
<feature type="region of interest" description="Disordered" evidence="13">
    <location>
        <begin position="149"/>
        <end position="170"/>
    </location>
</feature>
<dbReference type="PANTHER" id="PTHR38604">
    <property type="entry name" value="PERIPLASMIC NITRATE REDUCTASE, ELECTRON TRANSFER SUBUNIT"/>
    <property type="match status" value="1"/>
</dbReference>
<reference evidence="15 16" key="1">
    <citation type="submission" date="2023-11" db="EMBL/GenBank/DDBJ databases">
        <title>Draft genome of Azohydromonas lata strain H1 (DSM1123), a polyhydroxyalkanoate producer.</title>
        <authorList>
            <person name="Traversa D."/>
            <person name="D'Addabbo P."/>
            <person name="Pazzani C."/>
            <person name="Manzari C."/>
            <person name="Chiara M."/>
            <person name="Scrascia M."/>
        </authorList>
    </citation>
    <scope>NUCLEOTIDE SEQUENCE [LARGE SCALE GENOMIC DNA]</scope>
    <source>
        <strain evidence="15 16">H1</strain>
    </source>
</reference>
<evidence type="ECO:0000256" key="10">
    <source>
        <dbReference type="ARBA" id="ARBA00023004"/>
    </source>
</evidence>
<dbReference type="InterPro" id="IPR005591">
    <property type="entry name" value="NapB"/>
</dbReference>